<dbReference type="EMBL" id="BDSP01000073">
    <property type="protein sequence ID" value="GAX13812.1"/>
    <property type="molecule type" value="Genomic_DNA"/>
</dbReference>
<name>A0A1Z5JIZ4_FISSO</name>
<evidence type="ECO:0000313" key="1">
    <source>
        <dbReference type="EMBL" id="GAX13812.1"/>
    </source>
</evidence>
<dbReference type="OrthoDB" id="55159at2759"/>
<accession>A0A1Z5JIZ4</accession>
<dbReference type="AlphaFoldDB" id="A0A1Z5JIZ4"/>
<keyword evidence="2" id="KW-1185">Reference proteome</keyword>
<sequence>MDVFLSTYWNPLPWQTVRYETLHECVTRMLQHPDEYEMIQQAILQGHVPDHRAISTELLPLLEFLRRLQLLCRVPTTQPMTRGAPLRDFHHMTCVLARNGYCPAPVAYLLLSLQGYITPDESRIVSRRPSVIPLFHMLRTNENKHESAAMSTVRPTNPANQSFEIPDQTTPLHLWAASPSYHSHDGMLLPLLEVYSPLQRDTEHGQYPLQLALRSGKRWIHPLWQAAPSVLYTGFAPGWVMPFDEQQTEYATQQQMAGRAGIVVANAMQRHQKAEVRMQLEHERLTLIYCLLVACPSALQQVRGFVEAL</sequence>
<dbReference type="InParanoid" id="A0A1Z5JIZ4"/>
<proteinExistence type="predicted"/>
<dbReference type="Proteomes" id="UP000198406">
    <property type="component" value="Unassembled WGS sequence"/>
</dbReference>
<organism evidence="1 2">
    <name type="scientific">Fistulifera solaris</name>
    <name type="common">Oleaginous diatom</name>
    <dbReference type="NCBI Taxonomy" id="1519565"/>
    <lineage>
        <taxon>Eukaryota</taxon>
        <taxon>Sar</taxon>
        <taxon>Stramenopiles</taxon>
        <taxon>Ochrophyta</taxon>
        <taxon>Bacillariophyta</taxon>
        <taxon>Bacillariophyceae</taxon>
        <taxon>Bacillariophycidae</taxon>
        <taxon>Naviculales</taxon>
        <taxon>Naviculaceae</taxon>
        <taxon>Fistulifera</taxon>
    </lineage>
</organism>
<protein>
    <submittedName>
        <fullName evidence="1">Uncharacterized protein</fullName>
    </submittedName>
</protein>
<gene>
    <name evidence="1" type="ORF">FisN_30Lh108</name>
</gene>
<comment type="caution">
    <text evidence="1">The sequence shown here is derived from an EMBL/GenBank/DDBJ whole genome shotgun (WGS) entry which is preliminary data.</text>
</comment>
<evidence type="ECO:0000313" key="2">
    <source>
        <dbReference type="Proteomes" id="UP000198406"/>
    </source>
</evidence>
<reference evidence="1 2" key="1">
    <citation type="journal article" date="2015" name="Plant Cell">
        <title>Oil accumulation by the oleaginous diatom Fistulifera solaris as revealed by the genome and transcriptome.</title>
        <authorList>
            <person name="Tanaka T."/>
            <person name="Maeda Y."/>
            <person name="Veluchamy A."/>
            <person name="Tanaka M."/>
            <person name="Abida H."/>
            <person name="Marechal E."/>
            <person name="Bowler C."/>
            <person name="Muto M."/>
            <person name="Sunaga Y."/>
            <person name="Tanaka M."/>
            <person name="Yoshino T."/>
            <person name="Taniguchi T."/>
            <person name="Fukuda Y."/>
            <person name="Nemoto M."/>
            <person name="Matsumoto M."/>
            <person name="Wong P.S."/>
            <person name="Aburatani S."/>
            <person name="Fujibuchi W."/>
        </authorList>
    </citation>
    <scope>NUCLEOTIDE SEQUENCE [LARGE SCALE GENOMIC DNA]</scope>
    <source>
        <strain evidence="1 2">JPCC DA0580</strain>
    </source>
</reference>